<dbReference type="VEuPathDB" id="VectorBase:BGLAX_047792"/>
<keyword evidence="1 3" id="KW-0812">Transmembrane</keyword>
<evidence type="ECO:0000256" key="2">
    <source>
        <dbReference type="SAM" id="SignalP"/>
    </source>
</evidence>
<reference evidence="3" key="1">
    <citation type="journal article" date="2020" name="Elife">
        <title>Clusters of polymorphic transmembrane genes control resistance to schistosomes in snail vectors.</title>
        <authorList>
            <person name="Tennessen J.A."/>
            <person name="Bollmann S.R."/>
            <person name="Peremyslova E."/>
            <person name="Kronmiller B.A."/>
            <person name="Sergi C."/>
            <person name="Hamali B."/>
            <person name="Blouin M.S."/>
        </authorList>
    </citation>
    <scope>NUCLEOTIDE SEQUENCE</scope>
    <source>
        <strain evidence="3">I4</strain>
    </source>
</reference>
<keyword evidence="1" id="KW-1133">Transmembrane helix</keyword>
<protein>
    <submittedName>
        <fullName evidence="3">Polymorphic transmembrane cluster 2 transmembrane protein 9</fullName>
    </submittedName>
</protein>
<gene>
    <name evidence="3" type="primary">PTC2-9</name>
</gene>
<dbReference type="AlphaFoldDB" id="A0A7G8ZAX5"/>
<keyword evidence="2" id="KW-0732">Signal</keyword>
<evidence type="ECO:0000313" key="3">
    <source>
        <dbReference type="EMBL" id="QNL15869.1"/>
    </source>
</evidence>
<keyword evidence="1" id="KW-0472">Membrane</keyword>
<organism evidence="3">
    <name type="scientific">Biomphalaria glabrata</name>
    <name type="common">Bloodfluke planorb</name>
    <name type="synonym">Freshwater snail</name>
    <dbReference type="NCBI Taxonomy" id="6526"/>
    <lineage>
        <taxon>Eukaryota</taxon>
        <taxon>Metazoa</taxon>
        <taxon>Spiralia</taxon>
        <taxon>Lophotrochozoa</taxon>
        <taxon>Mollusca</taxon>
        <taxon>Gastropoda</taxon>
        <taxon>Heterobranchia</taxon>
        <taxon>Euthyneura</taxon>
        <taxon>Panpulmonata</taxon>
        <taxon>Hygrophila</taxon>
        <taxon>Lymnaeoidea</taxon>
        <taxon>Planorbidae</taxon>
        <taxon>Biomphalaria</taxon>
    </lineage>
</organism>
<accession>A0A7G8ZAX5</accession>
<feature type="transmembrane region" description="Helical" evidence="1">
    <location>
        <begin position="294"/>
        <end position="314"/>
    </location>
</feature>
<evidence type="ECO:0000256" key="1">
    <source>
        <dbReference type="SAM" id="Phobius"/>
    </source>
</evidence>
<dbReference type="EMBL" id="MT787323">
    <property type="protein sequence ID" value="QNL15869.1"/>
    <property type="molecule type" value="mRNA"/>
</dbReference>
<reference evidence="3" key="2">
    <citation type="submission" date="2020-07" db="EMBL/GenBank/DDBJ databases">
        <authorList>
            <person name="Tenessen J.A."/>
            <person name="Bollmann S.R."/>
            <person name="Peremyslova K."/>
            <person name="Kronmiller B."/>
            <person name="Sergi C."/>
            <person name="Hamali B."/>
            <person name="Blouin M.S."/>
        </authorList>
    </citation>
    <scope>NUCLEOTIDE SEQUENCE</scope>
    <source>
        <strain evidence="3">I4</strain>
    </source>
</reference>
<feature type="chain" id="PRO_5028804590" evidence="2">
    <location>
        <begin position="22"/>
        <end position="346"/>
    </location>
</feature>
<sequence>MNNKMFLSFLVALVMILIVTAEEERIKITIMNVTIEKCTTKCKSSLISNVDKLFCNATANMSSLSNLKDYLLAFQVRKSDSTMFESICVIHLIYNCEEVPEKPCYCKKNGSIYEFILNITAYYRNSGGFIKATLISETNGVIAESNSTENLPIIDKDPELKTHTILINNKSLTNNIIQISDDQKHIPVEFQCETESVFENCCLNYGFNYTQILELENDTISLASFGNEMPKKMFIRISICGKVSKIYNLTIQYDSKTKNATNKSGIHKNTFNTYNAAGNFSGEDTQSTAMNLHFIIPVTLAIISIIIIISIIFIRGRIVNKSKKIKDNANQYICEENESLKTNSLT</sequence>
<proteinExistence type="evidence at transcript level"/>
<feature type="signal peptide" evidence="2">
    <location>
        <begin position="1"/>
        <end position="21"/>
    </location>
</feature>
<name>A0A7G8ZAX5_BIOGL</name>